<dbReference type="OrthoDB" id="9777711at2"/>
<dbReference type="Gene3D" id="1.10.12.10">
    <property type="entry name" value="Lyase 2-enoyl-coa Hydratase, Chain A, domain 2"/>
    <property type="match status" value="1"/>
</dbReference>
<dbReference type="Proteomes" id="UP000237222">
    <property type="component" value="Unassembled WGS sequence"/>
</dbReference>
<dbReference type="EC" id="4.2.1.17" evidence="2"/>
<dbReference type="Pfam" id="PF00378">
    <property type="entry name" value="ECH_1"/>
    <property type="match status" value="1"/>
</dbReference>
<name>A0A2S4HL17_9GAMM</name>
<organism evidence="2 3">
    <name type="scientific">Zhongshania marina</name>
    <dbReference type="NCBI Taxonomy" id="2304603"/>
    <lineage>
        <taxon>Bacteria</taxon>
        <taxon>Pseudomonadati</taxon>
        <taxon>Pseudomonadota</taxon>
        <taxon>Gammaproteobacteria</taxon>
        <taxon>Cellvibrionales</taxon>
        <taxon>Spongiibacteraceae</taxon>
        <taxon>Zhongshania</taxon>
    </lineage>
</organism>
<accession>A0A2S4HL17</accession>
<evidence type="ECO:0000313" key="3">
    <source>
        <dbReference type="Proteomes" id="UP000237222"/>
    </source>
</evidence>
<dbReference type="InterPro" id="IPR001753">
    <property type="entry name" value="Enoyl-CoA_hydra/iso"/>
</dbReference>
<dbReference type="EMBL" id="PQGG01000002">
    <property type="protein sequence ID" value="POP54683.1"/>
    <property type="molecule type" value="Genomic_DNA"/>
</dbReference>
<reference evidence="2" key="1">
    <citation type="submission" date="2018-01" db="EMBL/GenBank/DDBJ databases">
        <authorList>
            <person name="Yu X.-D."/>
        </authorList>
    </citation>
    <scope>NUCLEOTIDE SEQUENCE</scope>
    <source>
        <strain evidence="2">ZX-21</strain>
    </source>
</reference>
<dbReference type="InterPro" id="IPR029045">
    <property type="entry name" value="ClpP/crotonase-like_dom_sf"/>
</dbReference>
<dbReference type="PANTHER" id="PTHR43684:SF4">
    <property type="entry name" value="ENOYL-COA HYDRATASE_ISOMERASE FAMILY PROTEIN (AFU_ORTHOLOGUE AFUA_1G01890)"/>
    <property type="match status" value="1"/>
</dbReference>
<comment type="caution">
    <text evidence="2">The sequence shown here is derived from an EMBL/GenBank/DDBJ whole genome shotgun (WGS) entry which is preliminary data.</text>
</comment>
<dbReference type="Gene3D" id="3.90.226.10">
    <property type="entry name" value="2-enoyl-CoA Hydratase, Chain A, domain 1"/>
    <property type="match status" value="1"/>
</dbReference>
<protein>
    <submittedName>
        <fullName evidence="2">Enoyl-CoA hydratase</fullName>
        <ecNumber evidence="2">4.2.1.17</ecNumber>
    </submittedName>
</protein>
<keyword evidence="2" id="KW-0456">Lyase</keyword>
<gene>
    <name evidence="2" type="ORF">C0068_00245</name>
</gene>
<dbReference type="AlphaFoldDB" id="A0A2S4HL17"/>
<evidence type="ECO:0000313" key="2">
    <source>
        <dbReference type="EMBL" id="POP54683.1"/>
    </source>
</evidence>
<dbReference type="RefSeq" id="WP_103682487.1">
    <property type="nucleotide sequence ID" value="NZ_PQGG01000002.1"/>
</dbReference>
<dbReference type="PANTHER" id="PTHR43684">
    <property type="match status" value="1"/>
</dbReference>
<sequence>MNFQYLLYKLEDGIATITINRPDKLNAFTPAMADDLISVIDHIDADDDVKAVVITGAGRAFCAGADLSSGKDTFNGEGDGESAVRAGDTVDYSDESVRDIGGLVTLRLYRCLKPIIAAINGPAVGVGITMTLAMDIRLASENAKVGFVFARRGIAPEAASSFFLPRIVGISRALEWCFSGRVYPISEIKDSGLIRKVCSEQELLPEAYAIAREIVDNTAPVSVALIRQMLWRGLEMNHPMDAHKLDSRVILSRGRSSDAAEGVVSFIEKRPPEFKNQVSKDMPDFYPWWDEPKYL</sequence>
<dbReference type="CDD" id="cd06558">
    <property type="entry name" value="crotonase-like"/>
    <property type="match status" value="1"/>
</dbReference>
<comment type="similarity">
    <text evidence="1">Belongs to the enoyl-CoA hydratase/isomerase family.</text>
</comment>
<evidence type="ECO:0000256" key="1">
    <source>
        <dbReference type="ARBA" id="ARBA00005254"/>
    </source>
</evidence>
<dbReference type="GO" id="GO:0004300">
    <property type="term" value="F:enoyl-CoA hydratase activity"/>
    <property type="evidence" value="ECO:0007669"/>
    <property type="project" value="UniProtKB-EC"/>
</dbReference>
<dbReference type="InterPro" id="IPR014748">
    <property type="entry name" value="Enoyl-CoA_hydra_C"/>
</dbReference>
<dbReference type="InterPro" id="IPR051053">
    <property type="entry name" value="ECH/Chromodomain_protein"/>
</dbReference>
<proteinExistence type="inferred from homology"/>
<dbReference type="SUPFAM" id="SSF52096">
    <property type="entry name" value="ClpP/crotonase"/>
    <property type="match status" value="1"/>
</dbReference>
<dbReference type="NCBIfam" id="NF006109">
    <property type="entry name" value="PRK08260.1"/>
    <property type="match status" value="1"/>
</dbReference>